<feature type="region of interest" description="Disordered" evidence="9">
    <location>
        <begin position="1458"/>
        <end position="1566"/>
    </location>
</feature>
<dbReference type="PANTHER" id="PTHR12751:SF18">
    <property type="entry name" value="PHOSPHATASE AND ACTIN REGULATOR 1"/>
    <property type="match status" value="1"/>
</dbReference>
<dbReference type="GO" id="GO:0006412">
    <property type="term" value="P:translation"/>
    <property type="evidence" value="ECO:0007669"/>
    <property type="project" value="InterPro"/>
</dbReference>
<dbReference type="PROSITE" id="PS50132">
    <property type="entry name" value="RGS"/>
    <property type="match status" value="2"/>
</dbReference>
<dbReference type="SMART" id="SM00707">
    <property type="entry name" value="RPEL"/>
    <property type="match status" value="2"/>
</dbReference>
<evidence type="ECO:0000256" key="2">
    <source>
        <dbReference type="ARBA" id="ARBA00009795"/>
    </source>
</evidence>
<feature type="region of interest" description="Disordered" evidence="9">
    <location>
        <begin position="849"/>
        <end position="869"/>
    </location>
</feature>
<name>A0AAF5DGF3_STRER</name>
<keyword evidence="3" id="KW-0677">Repeat</keyword>
<evidence type="ECO:0000256" key="6">
    <source>
        <dbReference type="ARBA" id="ARBA00023274"/>
    </source>
</evidence>
<reference evidence="12" key="1">
    <citation type="submission" date="2024-02" db="UniProtKB">
        <authorList>
            <consortium name="WormBaseParasite"/>
        </authorList>
    </citation>
    <scope>IDENTIFICATION</scope>
</reference>
<evidence type="ECO:0000259" key="10">
    <source>
        <dbReference type="PROSITE" id="PS50132"/>
    </source>
</evidence>
<dbReference type="AlphaFoldDB" id="A0AAF5DGF3"/>
<dbReference type="FunFam" id="2.30.30.70:FF:000001">
    <property type="entry name" value="60S ribosomal protein L21"/>
    <property type="match status" value="1"/>
</dbReference>
<proteinExistence type="inferred from homology"/>
<dbReference type="Pfam" id="PF02755">
    <property type="entry name" value="RPEL"/>
    <property type="match status" value="1"/>
</dbReference>
<dbReference type="SUPFAM" id="SSF50104">
    <property type="entry name" value="Translation proteins SH3-like domain"/>
    <property type="match status" value="1"/>
</dbReference>
<dbReference type="Gene3D" id="2.30.30.70">
    <property type="entry name" value="Ribosomal protein L21"/>
    <property type="match status" value="1"/>
</dbReference>
<evidence type="ECO:0000256" key="7">
    <source>
        <dbReference type="ARBA" id="ARBA00035327"/>
    </source>
</evidence>
<dbReference type="GO" id="GO:0030036">
    <property type="term" value="P:actin cytoskeleton organization"/>
    <property type="evidence" value="ECO:0007669"/>
    <property type="project" value="TreeGrafter"/>
</dbReference>
<keyword evidence="11" id="KW-1185">Reference proteome</keyword>
<evidence type="ECO:0000313" key="11">
    <source>
        <dbReference type="Proteomes" id="UP000035681"/>
    </source>
</evidence>
<evidence type="ECO:0000256" key="8">
    <source>
        <dbReference type="PROSITE-ProRule" id="PRU00401"/>
    </source>
</evidence>
<dbReference type="Proteomes" id="UP000035681">
    <property type="component" value="Unplaced"/>
</dbReference>
<evidence type="ECO:0000256" key="1">
    <source>
        <dbReference type="ARBA" id="ARBA00008427"/>
    </source>
</evidence>
<dbReference type="InterPro" id="IPR008991">
    <property type="entry name" value="Translation_prot_SH3-like_sf"/>
</dbReference>
<evidence type="ECO:0000256" key="9">
    <source>
        <dbReference type="SAM" id="MobiDB-lite"/>
    </source>
</evidence>
<keyword evidence="6" id="KW-0687">Ribonucleoprotein</keyword>
<evidence type="ECO:0000256" key="3">
    <source>
        <dbReference type="ARBA" id="ARBA00022737"/>
    </source>
</evidence>
<dbReference type="PANTHER" id="PTHR12751">
    <property type="entry name" value="PHOSPHATASE AND ACTIN REGULATOR PHACTR"/>
    <property type="match status" value="1"/>
</dbReference>
<protein>
    <recommendedName>
        <fullName evidence="7">60S ribosomal protein L21</fullName>
    </recommendedName>
</protein>
<feature type="compositionally biased region" description="Polar residues" evidence="9">
    <location>
        <begin position="1151"/>
        <end position="1188"/>
    </location>
</feature>
<comment type="similarity">
    <text evidence="1">Belongs to the eukaryotic ribosomal protein eL21 family.</text>
</comment>
<dbReference type="InterPro" id="IPR016137">
    <property type="entry name" value="RGS"/>
</dbReference>
<dbReference type="Gene3D" id="6.10.140.1750">
    <property type="match status" value="1"/>
</dbReference>
<dbReference type="InterPro" id="IPR004018">
    <property type="entry name" value="RPEL_repeat"/>
</dbReference>
<feature type="domain" description="RGS" evidence="10">
    <location>
        <begin position="491"/>
        <end position="615"/>
    </location>
</feature>
<dbReference type="GO" id="GO:0003779">
    <property type="term" value="F:actin binding"/>
    <property type="evidence" value="ECO:0007669"/>
    <property type="project" value="UniProtKB-KW"/>
</dbReference>
<dbReference type="InterPro" id="IPR036948">
    <property type="entry name" value="Ribosomal_eL21_sf"/>
</dbReference>
<dbReference type="SUPFAM" id="SSF48097">
    <property type="entry name" value="Regulator of G-protein signaling, RGS"/>
    <property type="match status" value="2"/>
</dbReference>
<evidence type="ECO:0000256" key="4">
    <source>
        <dbReference type="ARBA" id="ARBA00022980"/>
    </source>
</evidence>
<dbReference type="Pfam" id="PF01157">
    <property type="entry name" value="Ribosomal_L21e"/>
    <property type="match status" value="1"/>
</dbReference>
<dbReference type="SMART" id="SM00315">
    <property type="entry name" value="RGS"/>
    <property type="match status" value="2"/>
</dbReference>
<keyword evidence="4" id="KW-0689">Ribosomal protein</keyword>
<dbReference type="Gene3D" id="1.10.167.10">
    <property type="entry name" value="Regulator of G-protein Signalling 4, domain 2"/>
    <property type="match status" value="2"/>
</dbReference>
<dbReference type="GO" id="GO:0005840">
    <property type="term" value="C:ribosome"/>
    <property type="evidence" value="ECO:0007669"/>
    <property type="project" value="UniProtKB-KW"/>
</dbReference>
<dbReference type="InterPro" id="IPR018259">
    <property type="entry name" value="Ribosomal_eL21_CS"/>
</dbReference>
<feature type="repeat" description="RPEL" evidence="8">
    <location>
        <begin position="1678"/>
        <end position="1703"/>
    </location>
</feature>
<feature type="region of interest" description="Disordered" evidence="9">
    <location>
        <begin position="1610"/>
        <end position="1629"/>
    </location>
</feature>
<evidence type="ECO:0000256" key="5">
    <source>
        <dbReference type="ARBA" id="ARBA00023203"/>
    </source>
</evidence>
<dbReference type="Pfam" id="PF10238">
    <property type="entry name" value="Eapp_C"/>
    <property type="match status" value="1"/>
</dbReference>
<keyword evidence="5" id="KW-0009">Actin-binding</keyword>
<comment type="similarity">
    <text evidence="2">Belongs to the phosphatase and actin regulator family.</text>
</comment>
<dbReference type="Pfam" id="PF00615">
    <property type="entry name" value="RGS"/>
    <property type="match status" value="2"/>
</dbReference>
<feature type="region of interest" description="Disordered" evidence="9">
    <location>
        <begin position="1150"/>
        <end position="1188"/>
    </location>
</feature>
<dbReference type="Gene3D" id="6.10.140.2130">
    <property type="match status" value="1"/>
</dbReference>
<dbReference type="GO" id="GO:0003735">
    <property type="term" value="F:structural constituent of ribosome"/>
    <property type="evidence" value="ECO:0007669"/>
    <property type="project" value="InterPro"/>
</dbReference>
<feature type="region of interest" description="Disordered" evidence="9">
    <location>
        <begin position="1578"/>
        <end position="1599"/>
    </location>
</feature>
<evidence type="ECO:0000313" key="12">
    <source>
        <dbReference type="WBParaSite" id="TCONS_00011148.p1"/>
    </source>
</evidence>
<dbReference type="GO" id="GO:1990904">
    <property type="term" value="C:ribonucleoprotein complex"/>
    <property type="evidence" value="ECO:0007669"/>
    <property type="project" value="UniProtKB-KW"/>
</dbReference>
<dbReference type="InterPro" id="IPR019370">
    <property type="entry name" value="E2F-assoc_phosphoprotein"/>
</dbReference>
<sequence length="1757" mass="200362">IKMTNTTGLRRGTRYMFARDFRKHGTEHLSTYYTQYKRGDIVTVKGNGAFQGGMPYKVYHGKTGRIFNVTKRAVGIIINKRVRTRIIPKRINVRIEHVRQSKSRHEFLDRVKKNDIIKQAVKEGKQSFAAQPRPGHFVKVKQAPTVLTPRDLHIMSEGNPLINNIKSIAEGAIESDIDFYCAMEDDLNEKWVNDKLKKQKGLKDESEDGDKSNCVDELDELDDPYKNSDFKTDAVLSCPSCLTTVCYESQRHESYKNQYRAMFAQSVTIDFDKKLFIPINKKISDKTITEVPENAPMEDIFYPVNCACCKHQIGVYDNEEVNIRKHFLKNNDNCNYVLNVEKENPRSLSPLLNEDFADKVNIAVGSLENILCNPQAMSYFIQYMDNINHLNYIKFLIHTKSFSELSPPSYQEAMYIYELYFSAKSILSLFNESTTEKINKAISNKTITSFLYKDAVIRVKEVINRRYLNSFFSSVYYKSYLIECLNNSPFSLADVFNIDQLLCSFIEYLDTENDRKYLEFVIAVNSFLEDYNTSMDDKSQLEDAMLIYEKYISMEAIEALNFGDSVRVQVEQQICSLYGKPSKECFKVPYDLAKKLLQVKSIPQYRESLFFTRLKNDLKCTVDMINGVSNNTITNTINIECSSKKDAFQDDDSISLSSNTASSITNNSCSLTPRKKKIREYSLGKVDEYGRYSPLYDSTILNSQPAYVSNKIKQKIENLLSSNAKKESVVADQVAQLIINDIQNMINNGVEFFYLSHYPVLLSGLLLRSLLITDSSMRVVVSPKSALASPSAILRRIRRAATTAASETLGCSTNADSISAVLKKYIFSHLSWSFQHVLLIPGHGREKHKFPSPGPSIKAPSLSRIHGTTPKKGNVADPGLVEIAPGTGSSESIHSTGLSTPKFCLSSESHEHSISSGPSEKSLEKKTFELIKYIPLSIHTLKKKDKIVKDFIIISKSLIFLYQKKEDFISFIINIFALYIICTLKRLNLILFLQNYLSKRKSFIFFNFLKIEHSKSRELFFYTCAIVMSNDVENPPVDCSDDKENEAMLNSSQLLRSTSSIWKKFSDTDNYTFNVPYKRMLVKSSSFPVPKKESIDEDLDYFYQSDSIINVQKDLLSKEFKSEQLDKEDTCLRDKFLDLEIMKSTIEDGFNTKTPIGSGNKIQQSDSDELLNTSKGSKFSKQNRSNHLSDNLKNKKFWWRIIRPWKWKKSKKNKIQKNNPSSFRSSSTGDRPLLTVNQQSQLLAQVVSSSSNNDFNMIIRESQKSLNSDLLLKTAHQLKNNEKGGTIHNELNDQKIKDSKDTAHEGSLTMKKGQLSNGPSASEIQCPSIKESKTQSSLKTTSTACYTNSQYETEFPVNSNSILILIDNSNYTDTSFSNYTQTQVSQSNSLQLSENKENLNTETFSESIWQPVLSITNPVLSTARTLTESSTITDSDEICKSQSLIDMKKQTTFEAIQASEPNLHAKPKKPALKKPGQPGRKVIPKRTSSRRRESQRRAQRAAIVQRRRTLENKNIKVSSNDNDLPTRLTDDSDSDPDIQYRDDLNEISPKLQDRSRISNDSTRSTNPFIASKIVPVKSIRQSKDSSNESDEDVPITNGLTAKIQRKDTLARQLDTSKASDDIPNQTSSERINLMHKVSLKLERKLSERPLAQELEQRNILKVQGADSLAKKNMDETRKILLRKLSFRPTVEELKYKQIIKFNDYVEVMEAEMYNRKGDKPWTRLTQSEKALIRKELNDYKLTEMAVHEDSRIIGISK</sequence>
<feature type="region of interest" description="Disordered" evidence="9">
    <location>
        <begin position="1210"/>
        <end position="1232"/>
    </location>
</feature>
<dbReference type="WBParaSite" id="TCONS_00011148.p1">
    <property type="protein sequence ID" value="TCONS_00011148.p1"/>
    <property type="gene ID" value="XLOC_005284"/>
</dbReference>
<dbReference type="InterPro" id="IPR001147">
    <property type="entry name" value="Ribosomal_eL21"/>
</dbReference>
<organism evidence="11 12">
    <name type="scientific">Strongyloides stercoralis</name>
    <name type="common">Threadworm</name>
    <dbReference type="NCBI Taxonomy" id="6248"/>
    <lineage>
        <taxon>Eukaryota</taxon>
        <taxon>Metazoa</taxon>
        <taxon>Ecdysozoa</taxon>
        <taxon>Nematoda</taxon>
        <taxon>Chromadorea</taxon>
        <taxon>Rhabditida</taxon>
        <taxon>Tylenchina</taxon>
        <taxon>Panagrolaimomorpha</taxon>
        <taxon>Strongyloidoidea</taxon>
        <taxon>Strongyloididae</taxon>
        <taxon>Strongyloides</taxon>
    </lineage>
</organism>
<dbReference type="InterPro" id="IPR044926">
    <property type="entry name" value="RGS_subdomain_2"/>
</dbReference>
<dbReference type="PROSITE" id="PS51073">
    <property type="entry name" value="RPEL"/>
    <property type="match status" value="2"/>
</dbReference>
<dbReference type="InterPro" id="IPR036305">
    <property type="entry name" value="RGS_sf"/>
</dbReference>
<feature type="domain" description="RGS" evidence="10">
    <location>
        <begin position="366"/>
        <end position="481"/>
    </location>
</feature>
<feature type="repeat" description="RPEL" evidence="8">
    <location>
        <begin position="1639"/>
        <end position="1664"/>
    </location>
</feature>
<dbReference type="PROSITE" id="PS01171">
    <property type="entry name" value="RIBOSOMAL_L21E"/>
    <property type="match status" value="1"/>
</dbReference>
<accession>A0AAF5DGF3</accession>
<dbReference type="Gene3D" id="6.10.250.3260">
    <property type="match status" value="1"/>
</dbReference>